<dbReference type="PANTHER" id="PTHR23098:SF16">
    <property type="entry name" value="REGULATORY PROTEIN ZESTE"/>
    <property type="match status" value="1"/>
</dbReference>
<feature type="region of interest" description="Disordered" evidence="6">
    <location>
        <begin position="98"/>
        <end position="165"/>
    </location>
</feature>
<evidence type="ECO:0000256" key="5">
    <source>
        <dbReference type="ARBA" id="ARBA00025466"/>
    </source>
</evidence>
<gene>
    <name evidence="8" type="ORF">ACAOBT_LOCUS22109</name>
</gene>
<evidence type="ECO:0000256" key="3">
    <source>
        <dbReference type="ARBA" id="ARBA00023015"/>
    </source>
</evidence>
<name>A0A9P0LAR5_ACAOB</name>
<dbReference type="Gene3D" id="3.30.710.10">
    <property type="entry name" value="Potassium Channel Kv1.1, Chain A"/>
    <property type="match status" value="1"/>
</dbReference>
<evidence type="ECO:0000313" key="9">
    <source>
        <dbReference type="Proteomes" id="UP001152888"/>
    </source>
</evidence>
<dbReference type="OrthoDB" id="3066195at2759"/>
<evidence type="ECO:0000256" key="2">
    <source>
        <dbReference type="ARBA" id="ARBA00016807"/>
    </source>
</evidence>
<keyword evidence="3" id="KW-0805">Transcription regulation</keyword>
<dbReference type="Proteomes" id="UP001152888">
    <property type="component" value="Unassembled WGS sequence"/>
</dbReference>
<dbReference type="InterPro" id="IPR028002">
    <property type="entry name" value="Myb_DNA-bind_5"/>
</dbReference>
<accession>A0A9P0LAR5</accession>
<comment type="caution">
    <text evidence="8">The sequence shown here is derived from an EMBL/GenBank/DDBJ whole genome shotgun (WGS) entry which is preliminary data.</text>
</comment>
<comment type="function">
    <text evidence="5">Involved in transvection phenomena (= synapsis-dependent gene expression), where the synaptic pairing of chromosomes carrying genes with which zeste interacts influences the expression of these genes. Zeste binds to DNA and stimulates transcription from a nearby promoter.</text>
</comment>
<comment type="subunit">
    <text evidence="1">Self-associates forming complexes of several hundred monomers.</text>
</comment>
<dbReference type="Pfam" id="PF13873">
    <property type="entry name" value="Myb_DNA-bind_5"/>
    <property type="match status" value="1"/>
</dbReference>
<protein>
    <recommendedName>
        <fullName evidence="2">Regulatory protein zeste</fullName>
    </recommendedName>
</protein>
<dbReference type="AlphaFoldDB" id="A0A9P0LAR5"/>
<feature type="compositionally biased region" description="Low complexity" evidence="6">
    <location>
        <begin position="99"/>
        <end position="111"/>
    </location>
</feature>
<dbReference type="SUPFAM" id="SSF54695">
    <property type="entry name" value="POZ domain"/>
    <property type="match status" value="1"/>
</dbReference>
<evidence type="ECO:0000256" key="6">
    <source>
        <dbReference type="SAM" id="MobiDB-lite"/>
    </source>
</evidence>
<evidence type="ECO:0000256" key="1">
    <source>
        <dbReference type="ARBA" id="ARBA00011764"/>
    </source>
</evidence>
<dbReference type="EMBL" id="CAKOFQ010007199">
    <property type="protein sequence ID" value="CAH1994408.1"/>
    <property type="molecule type" value="Genomic_DNA"/>
</dbReference>
<organism evidence="8 9">
    <name type="scientific">Acanthoscelides obtectus</name>
    <name type="common">Bean weevil</name>
    <name type="synonym">Bruchus obtectus</name>
    <dbReference type="NCBI Taxonomy" id="200917"/>
    <lineage>
        <taxon>Eukaryota</taxon>
        <taxon>Metazoa</taxon>
        <taxon>Ecdysozoa</taxon>
        <taxon>Arthropoda</taxon>
        <taxon>Hexapoda</taxon>
        <taxon>Insecta</taxon>
        <taxon>Pterygota</taxon>
        <taxon>Neoptera</taxon>
        <taxon>Endopterygota</taxon>
        <taxon>Coleoptera</taxon>
        <taxon>Polyphaga</taxon>
        <taxon>Cucujiformia</taxon>
        <taxon>Chrysomeloidea</taxon>
        <taxon>Chrysomelidae</taxon>
        <taxon>Bruchinae</taxon>
        <taxon>Bruchini</taxon>
        <taxon>Acanthoscelides</taxon>
    </lineage>
</organism>
<dbReference type="GO" id="GO:0005634">
    <property type="term" value="C:nucleus"/>
    <property type="evidence" value="ECO:0007669"/>
    <property type="project" value="TreeGrafter"/>
</dbReference>
<proteinExistence type="predicted"/>
<feature type="compositionally biased region" description="Pro residues" evidence="6">
    <location>
        <begin position="145"/>
        <end position="161"/>
    </location>
</feature>
<dbReference type="PANTHER" id="PTHR23098">
    <property type="entry name" value="AGAP001331-PA-RELATED"/>
    <property type="match status" value="1"/>
</dbReference>
<keyword evidence="4" id="KW-0804">Transcription</keyword>
<sequence length="262" mass="29670">MAEGLKKSRKSNFSQDEIDILVSAIIRNYDLLYGEYSKRAFYKHERHKAWLDIVKAINAISPEKRTLDEVKNKWKKCQHLYRLSDLEMDAMPLEKRLRAPTPTASTSTAPSQPEPVLHSQPLSPTKLKVTRQAARPGSAAQQSPRPTPPPPTPPPAAPPPQDVCLRWNTHHTNMQTTFPSLLLKEQYVDATLVADGQTIKCHRVSHLQISSGFCLLRCEHSDRSSSQPCTLKMHSFLFVSSDRNPQKFGFSIESFLLDVQIF</sequence>
<keyword evidence="9" id="KW-1185">Reference proteome</keyword>
<feature type="domain" description="Myb/SANT-like DNA-binding" evidence="7">
    <location>
        <begin position="9"/>
        <end position="80"/>
    </location>
</feature>
<dbReference type="InterPro" id="IPR011333">
    <property type="entry name" value="SKP1/BTB/POZ_sf"/>
</dbReference>
<reference evidence="8" key="1">
    <citation type="submission" date="2022-03" db="EMBL/GenBank/DDBJ databases">
        <authorList>
            <person name="Sayadi A."/>
        </authorList>
    </citation>
    <scope>NUCLEOTIDE SEQUENCE</scope>
</reference>
<evidence type="ECO:0000313" key="8">
    <source>
        <dbReference type="EMBL" id="CAH1994408.1"/>
    </source>
</evidence>
<evidence type="ECO:0000256" key="4">
    <source>
        <dbReference type="ARBA" id="ARBA00023163"/>
    </source>
</evidence>
<evidence type="ECO:0000259" key="7">
    <source>
        <dbReference type="Pfam" id="PF13873"/>
    </source>
</evidence>